<dbReference type="GO" id="GO:0000976">
    <property type="term" value="F:transcription cis-regulatory region binding"/>
    <property type="evidence" value="ECO:0007669"/>
    <property type="project" value="TreeGrafter"/>
</dbReference>
<evidence type="ECO:0000313" key="5">
    <source>
        <dbReference type="EMBL" id="MVW60757.1"/>
    </source>
</evidence>
<dbReference type="SMART" id="SM00354">
    <property type="entry name" value="HTH_LACI"/>
    <property type="match status" value="1"/>
</dbReference>
<dbReference type="InterPro" id="IPR028082">
    <property type="entry name" value="Peripla_BP_I"/>
</dbReference>
<dbReference type="GO" id="GO:0003700">
    <property type="term" value="F:DNA-binding transcription factor activity"/>
    <property type="evidence" value="ECO:0007669"/>
    <property type="project" value="TreeGrafter"/>
</dbReference>
<proteinExistence type="predicted"/>
<evidence type="ECO:0000256" key="1">
    <source>
        <dbReference type="ARBA" id="ARBA00023015"/>
    </source>
</evidence>
<dbReference type="CDD" id="cd01392">
    <property type="entry name" value="HTH_LacI"/>
    <property type="match status" value="1"/>
</dbReference>
<keyword evidence="1" id="KW-0805">Transcription regulation</keyword>
<evidence type="ECO:0000256" key="2">
    <source>
        <dbReference type="ARBA" id="ARBA00023125"/>
    </source>
</evidence>
<dbReference type="Gene3D" id="1.10.260.40">
    <property type="entry name" value="lambda repressor-like DNA-binding domains"/>
    <property type="match status" value="1"/>
</dbReference>
<dbReference type="Gene3D" id="3.40.50.2300">
    <property type="match status" value="2"/>
</dbReference>
<protein>
    <submittedName>
        <fullName evidence="5">LacI family DNA-binding transcriptional regulator</fullName>
    </submittedName>
</protein>
<dbReference type="PANTHER" id="PTHR30146:SF153">
    <property type="entry name" value="LACTOSE OPERON REPRESSOR"/>
    <property type="match status" value="1"/>
</dbReference>
<dbReference type="AlphaFoldDB" id="A0A7X3FZC3"/>
<dbReference type="Proteomes" id="UP000443353">
    <property type="component" value="Unassembled WGS sequence"/>
</dbReference>
<keyword evidence="3" id="KW-0804">Transcription</keyword>
<evidence type="ECO:0000313" key="6">
    <source>
        <dbReference type="Proteomes" id="UP000443353"/>
    </source>
</evidence>
<dbReference type="Pfam" id="PF13377">
    <property type="entry name" value="Peripla_BP_3"/>
    <property type="match status" value="1"/>
</dbReference>
<evidence type="ECO:0000256" key="3">
    <source>
        <dbReference type="ARBA" id="ARBA00023163"/>
    </source>
</evidence>
<dbReference type="PROSITE" id="PS50932">
    <property type="entry name" value="HTH_LACI_2"/>
    <property type="match status" value="1"/>
</dbReference>
<name>A0A7X3FZC3_9BURK</name>
<reference evidence="5 6" key="1">
    <citation type="submission" date="2019-12" db="EMBL/GenBank/DDBJ databases">
        <authorList>
            <person name="Li C."/>
            <person name="Zhao J."/>
        </authorList>
    </citation>
    <scope>NUCLEOTIDE SEQUENCE [LARGE SCALE GENOMIC DNA]</scope>
    <source>
        <strain evidence="5 6">NEAU-DD11</strain>
    </source>
</reference>
<feature type="domain" description="HTH lacI-type" evidence="4">
    <location>
        <begin position="19"/>
        <end position="73"/>
    </location>
</feature>
<keyword evidence="2 5" id="KW-0238">DNA-binding</keyword>
<evidence type="ECO:0000259" key="4">
    <source>
        <dbReference type="PROSITE" id="PS50932"/>
    </source>
</evidence>
<gene>
    <name evidence="5" type="ORF">GPY61_12535</name>
</gene>
<dbReference type="InterPro" id="IPR046335">
    <property type="entry name" value="LacI/GalR-like_sensor"/>
</dbReference>
<dbReference type="InterPro" id="IPR010982">
    <property type="entry name" value="Lambda_DNA-bd_dom_sf"/>
</dbReference>
<dbReference type="InterPro" id="IPR000843">
    <property type="entry name" value="HTH_LacI"/>
</dbReference>
<organism evidence="5 6">
    <name type="scientific">Massilia cellulosiltytica</name>
    <dbReference type="NCBI Taxonomy" id="2683234"/>
    <lineage>
        <taxon>Bacteria</taxon>
        <taxon>Pseudomonadati</taxon>
        <taxon>Pseudomonadota</taxon>
        <taxon>Betaproteobacteria</taxon>
        <taxon>Burkholderiales</taxon>
        <taxon>Oxalobacteraceae</taxon>
        <taxon>Telluria group</taxon>
        <taxon>Massilia</taxon>
    </lineage>
</organism>
<comment type="caution">
    <text evidence="5">The sequence shown here is derived from an EMBL/GenBank/DDBJ whole genome shotgun (WGS) entry which is preliminary data.</text>
</comment>
<dbReference type="Pfam" id="PF00356">
    <property type="entry name" value="LacI"/>
    <property type="match status" value="1"/>
</dbReference>
<sequence length="345" mass="37844">MKKYRIDDTCRSFERGGIPTLADVARFAGVSVMSVWRTMNGESAVSERTRRKVVAALEALHYAPNDQARILAGSRTVRIGVVHNQDSRFLSEFLLNLLDQSVVNNVNLVVTKDIRVDGMIFLPSPYTEDMVTSAFREVDIPSVVVGSALTDEHVSAFYGDDREAAYKMTSHLIRLGHHRIGFISGPRDNIVGIRRLEGYRRAISENGADVSDHLVVSGDFTYRSGLDAAQRLLDLSERPTAIFASSDNMAAAAVALAFRRGLNVPCDLTVTGFGNTMIATSNWPELTTLAYPIADMAGLAIHALLRHVRAVREGRAPGVERSSMSLDIVRRQSDAAPRLRGGRTC</sequence>
<accession>A0A7X3FZC3</accession>
<dbReference type="EMBL" id="WSES01000003">
    <property type="protein sequence ID" value="MVW60757.1"/>
    <property type="molecule type" value="Genomic_DNA"/>
</dbReference>
<dbReference type="SUPFAM" id="SSF47413">
    <property type="entry name" value="lambda repressor-like DNA-binding domains"/>
    <property type="match status" value="1"/>
</dbReference>
<keyword evidence="6" id="KW-1185">Reference proteome</keyword>
<dbReference type="SUPFAM" id="SSF53822">
    <property type="entry name" value="Periplasmic binding protein-like I"/>
    <property type="match status" value="1"/>
</dbReference>
<dbReference type="PANTHER" id="PTHR30146">
    <property type="entry name" value="LACI-RELATED TRANSCRIPTIONAL REPRESSOR"/>
    <property type="match status" value="1"/>
</dbReference>